<sequence length="715" mass="80258">MMDGEDLFDDDLDNDDLLLMLEQHETQYANTQQQEPARNVLYPEEYTPRQASTITCPIPVHESTLGNVTNWDRSVFLNAQDSQQDASMIEGLQFTLERMKAKMDQDSRSLGLAEEDLKRCTTELAFKTKELESARAELKLFRKKNQDSALSSAASDSMMVVEDTEANDAPRRRSGFPSLAEFAFAGTKRPRLSMTPNLENLRIRESASPGPTQHDIEQHVNRQIKQGIQEAKHQLMQDIQLQREHDQQQLVFNLYACLAGLDFIDASVDNQNRCVTTETMSTIDDQLQQAFVPKEPQTKTDVKMAALSSQLVYCFAGVSRVGIDATIMQANSLLKALLRLAMVEIQAWTIIRSVQLLCALVQHYDAYIAILCQELRQDDGKQESAVHAMMQCLVFLTRDYTQGSADMGHLLGTMPDMSSVTYADAKQILQQYPLGRLNAFPLSTGTSLAVCEKSSILVLEAMATVLESKHATDLDCFALALEQGTFTSLMHSTQPLPIAFATAKVLHQLLLKNLLEPKYQLQIIGLLLQVLRTARPAPHLERLWYEVRMLCMAILTRSVVEVTLPLTVANWCEHLLPTFFEIIKDEADRYQLSNAPPFPLVHHEQLLNLIGGAMFLASFGMTKHPRIVDMEDGETYMQILTTLTHVKPLVDSQYPEDDHIHSDLKQLGQLLFTKQQSNVSTPQPDPALIPGPTPTSTTPKPIVKPKTKLKLRANP</sequence>
<evidence type="ECO:0000256" key="1">
    <source>
        <dbReference type="SAM" id="Coils"/>
    </source>
</evidence>
<evidence type="ECO:0000313" key="3">
    <source>
        <dbReference type="EMBL" id="ORX42109.1"/>
    </source>
</evidence>
<protein>
    <submittedName>
        <fullName evidence="3">Uncharacterized protein</fullName>
    </submittedName>
</protein>
<evidence type="ECO:0000313" key="4">
    <source>
        <dbReference type="Proteomes" id="UP000242146"/>
    </source>
</evidence>
<keyword evidence="4" id="KW-1185">Reference proteome</keyword>
<accession>A0A1X2G213</accession>
<organism evidence="3 4">
    <name type="scientific">Hesseltinella vesiculosa</name>
    <dbReference type="NCBI Taxonomy" id="101127"/>
    <lineage>
        <taxon>Eukaryota</taxon>
        <taxon>Fungi</taxon>
        <taxon>Fungi incertae sedis</taxon>
        <taxon>Mucoromycota</taxon>
        <taxon>Mucoromycotina</taxon>
        <taxon>Mucoromycetes</taxon>
        <taxon>Mucorales</taxon>
        <taxon>Cunninghamellaceae</taxon>
        <taxon>Hesseltinella</taxon>
    </lineage>
</organism>
<comment type="caution">
    <text evidence="3">The sequence shown here is derived from an EMBL/GenBank/DDBJ whole genome shotgun (WGS) entry which is preliminary data.</text>
</comment>
<keyword evidence="1" id="KW-0175">Coiled coil</keyword>
<dbReference type="Proteomes" id="UP000242146">
    <property type="component" value="Unassembled WGS sequence"/>
</dbReference>
<gene>
    <name evidence="3" type="ORF">DM01DRAFT_1341118</name>
</gene>
<feature type="compositionally biased region" description="Basic residues" evidence="2">
    <location>
        <begin position="703"/>
        <end position="715"/>
    </location>
</feature>
<feature type="coiled-coil region" evidence="1">
    <location>
        <begin position="117"/>
        <end position="144"/>
    </location>
</feature>
<dbReference type="OrthoDB" id="10544935at2759"/>
<reference evidence="3 4" key="1">
    <citation type="submission" date="2016-07" db="EMBL/GenBank/DDBJ databases">
        <title>Pervasive Adenine N6-methylation of Active Genes in Fungi.</title>
        <authorList>
            <consortium name="DOE Joint Genome Institute"/>
            <person name="Mondo S.J."/>
            <person name="Dannebaum R.O."/>
            <person name="Kuo R.C."/>
            <person name="Labutti K."/>
            <person name="Haridas S."/>
            <person name="Kuo A."/>
            <person name="Salamov A."/>
            <person name="Ahrendt S.R."/>
            <person name="Lipzen A."/>
            <person name="Sullivan W."/>
            <person name="Andreopoulos W.B."/>
            <person name="Clum A."/>
            <person name="Lindquist E."/>
            <person name="Daum C."/>
            <person name="Ramamoorthy G.K."/>
            <person name="Gryganskyi A."/>
            <person name="Culley D."/>
            <person name="Magnuson J.K."/>
            <person name="James T.Y."/>
            <person name="O'Malley M.A."/>
            <person name="Stajich J.E."/>
            <person name="Spatafora J.W."/>
            <person name="Visel A."/>
            <person name="Grigoriev I.V."/>
        </authorList>
    </citation>
    <scope>NUCLEOTIDE SEQUENCE [LARGE SCALE GENOMIC DNA]</scope>
    <source>
        <strain evidence="3 4">NRRL 3301</strain>
    </source>
</reference>
<dbReference type="EMBL" id="MCGT01000077">
    <property type="protein sequence ID" value="ORX42109.1"/>
    <property type="molecule type" value="Genomic_DNA"/>
</dbReference>
<feature type="region of interest" description="Disordered" evidence="2">
    <location>
        <begin position="677"/>
        <end position="715"/>
    </location>
</feature>
<name>A0A1X2G213_9FUNG</name>
<dbReference type="AlphaFoldDB" id="A0A1X2G213"/>
<proteinExistence type="predicted"/>
<evidence type="ECO:0000256" key="2">
    <source>
        <dbReference type="SAM" id="MobiDB-lite"/>
    </source>
</evidence>
<feature type="compositionally biased region" description="Pro residues" evidence="2">
    <location>
        <begin position="683"/>
        <end position="693"/>
    </location>
</feature>